<keyword evidence="3" id="KW-1185">Reference proteome</keyword>
<protein>
    <submittedName>
        <fullName evidence="2">Methyltransferase family protein</fullName>
    </submittedName>
</protein>
<evidence type="ECO:0000313" key="3">
    <source>
        <dbReference type="Proteomes" id="UP000254869"/>
    </source>
</evidence>
<organism evidence="2 3">
    <name type="scientific">Nocardia pseudobrasiliensis</name>
    <dbReference type="NCBI Taxonomy" id="45979"/>
    <lineage>
        <taxon>Bacteria</taxon>
        <taxon>Bacillati</taxon>
        <taxon>Actinomycetota</taxon>
        <taxon>Actinomycetes</taxon>
        <taxon>Mycobacteriales</taxon>
        <taxon>Nocardiaceae</taxon>
        <taxon>Nocardia</taxon>
    </lineage>
</organism>
<dbReference type="InterPro" id="IPR050508">
    <property type="entry name" value="Methyltransf_Superfamily"/>
</dbReference>
<evidence type="ECO:0000313" key="2">
    <source>
        <dbReference type="EMBL" id="RDI62933.1"/>
    </source>
</evidence>
<keyword evidence="2" id="KW-0489">Methyltransferase</keyword>
<dbReference type="GO" id="GO:0032259">
    <property type="term" value="P:methylation"/>
    <property type="evidence" value="ECO:0007669"/>
    <property type="project" value="UniProtKB-KW"/>
</dbReference>
<evidence type="ECO:0000259" key="1">
    <source>
        <dbReference type="Pfam" id="PF08241"/>
    </source>
</evidence>
<dbReference type="Pfam" id="PF08241">
    <property type="entry name" value="Methyltransf_11"/>
    <property type="match status" value="1"/>
</dbReference>
<dbReference type="EMBL" id="QQBC01000012">
    <property type="protein sequence ID" value="RDI62933.1"/>
    <property type="molecule type" value="Genomic_DNA"/>
</dbReference>
<dbReference type="Proteomes" id="UP000254869">
    <property type="component" value="Unassembled WGS sequence"/>
</dbReference>
<dbReference type="CDD" id="cd02440">
    <property type="entry name" value="AdoMet_MTases"/>
    <property type="match status" value="1"/>
</dbReference>
<name>A0A370HWQ7_9NOCA</name>
<sequence length="204" mass="21059">MSTLADQLGNPHGALGKGVALVLNRTNRQLTEAAVDATELEPGRAAADIGFGGGVGLSLLLARVGAEGTVHGIEPSPDMAARAKARFAPDIGAGRLRILAGTLTDLPLADASIDALITVNTLYFVPALTPVAPELARVLRPGGRAVIAVADPTDAARMPFTRYGFHLRAPEEIAAVLAGAGLTVDHRALAHKPIKAHLLIARKD</sequence>
<gene>
    <name evidence="2" type="ORF">DFR76_112252</name>
</gene>
<dbReference type="SUPFAM" id="SSF53335">
    <property type="entry name" value="S-adenosyl-L-methionine-dependent methyltransferases"/>
    <property type="match status" value="1"/>
</dbReference>
<keyword evidence="2" id="KW-0808">Transferase</keyword>
<dbReference type="GO" id="GO:0008757">
    <property type="term" value="F:S-adenosylmethionine-dependent methyltransferase activity"/>
    <property type="evidence" value="ECO:0007669"/>
    <property type="project" value="InterPro"/>
</dbReference>
<reference evidence="2 3" key="1">
    <citation type="submission" date="2018-07" db="EMBL/GenBank/DDBJ databases">
        <title>Genomic Encyclopedia of Type Strains, Phase IV (KMG-IV): sequencing the most valuable type-strain genomes for metagenomic binning, comparative biology and taxonomic classification.</title>
        <authorList>
            <person name="Goeker M."/>
        </authorList>
    </citation>
    <scope>NUCLEOTIDE SEQUENCE [LARGE SCALE GENOMIC DNA]</scope>
    <source>
        <strain evidence="2 3">DSM 44290</strain>
    </source>
</reference>
<accession>A0A370HWQ7</accession>
<dbReference type="STRING" id="1210086.GCA_001613105_06372"/>
<dbReference type="InterPro" id="IPR013216">
    <property type="entry name" value="Methyltransf_11"/>
</dbReference>
<comment type="caution">
    <text evidence="2">The sequence shown here is derived from an EMBL/GenBank/DDBJ whole genome shotgun (WGS) entry which is preliminary data.</text>
</comment>
<proteinExistence type="predicted"/>
<dbReference type="AlphaFoldDB" id="A0A370HWQ7"/>
<dbReference type="Gene3D" id="3.40.50.150">
    <property type="entry name" value="Vaccinia Virus protein VP39"/>
    <property type="match status" value="1"/>
</dbReference>
<dbReference type="InterPro" id="IPR029063">
    <property type="entry name" value="SAM-dependent_MTases_sf"/>
</dbReference>
<dbReference type="PANTHER" id="PTHR42912">
    <property type="entry name" value="METHYLTRANSFERASE"/>
    <property type="match status" value="1"/>
</dbReference>
<feature type="domain" description="Methyltransferase type 11" evidence="1">
    <location>
        <begin position="48"/>
        <end position="147"/>
    </location>
</feature>